<feature type="compositionally biased region" description="Basic and acidic residues" evidence="2">
    <location>
        <begin position="161"/>
        <end position="173"/>
    </location>
</feature>
<dbReference type="Gene3D" id="3.30.160.60">
    <property type="entry name" value="Classic Zinc Finger"/>
    <property type="match status" value="1"/>
</dbReference>
<feature type="compositionally biased region" description="Polar residues" evidence="2">
    <location>
        <begin position="296"/>
        <end position="309"/>
    </location>
</feature>
<keyword evidence="5" id="KW-1185">Reference proteome</keyword>
<dbReference type="PROSITE" id="PS50157">
    <property type="entry name" value="ZINC_FINGER_C2H2_2"/>
    <property type="match status" value="1"/>
</dbReference>
<feature type="region of interest" description="Disordered" evidence="2">
    <location>
        <begin position="145"/>
        <end position="190"/>
    </location>
</feature>
<feature type="compositionally biased region" description="Pro residues" evidence="2">
    <location>
        <begin position="232"/>
        <end position="243"/>
    </location>
</feature>
<proteinExistence type="predicted"/>
<dbReference type="Proteomes" id="UP001498398">
    <property type="component" value="Unassembled WGS sequence"/>
</dbReference>
<comment type="caution">
    <text evidence="4">The sequence shown here is derived from an EMBL/GenBank/DDBJ whole genome shotgun (WGS) entry which is preliminary data.</text>
</comment>
<feature type="domain" description="C2H2-type" evidence="3">
    <location>
        <begin position="316"/>
        <end position="344"/>
    </location>
</feature>
<feature type="region of interest" description="Disordered" evidence="2">
    <location>
        <begin position="229"/>
        <end position="310"/>
    </location>
</feature>
<dbReference type="EMBL" id="JBANRG010000047">
    <property type="protein sequence ID" value="KAK7445445.1"/>
    <property type="molecule type" value="Genomic_DNA"/>
</dbReference>
<keyword evidence="1" id="KW-0479">Metal-binding</keyword>
<dbReference type="PROSITE" id="PS00028">
    <property type="entry name" value="ZINC_FINGER_C2H2_1"/>
    <property type="match status" value="1"/>
</dbReference>
<evidence type="ECO:0000256" key="2">
    <source>
        <dbReference type="SAM" id="MobiDB-lite"/>
    </source>
</evidence>
<organism evidence="4 5">
    <name type="scientific">Marasmiellus scandens</name>
    <dbReference type="NCBI Taxonomy" id="2682957"/>
    <lineage>
        <taxon>Eukaryota</taxon>
        <taxon>Fungi</taxon>
        <taxon>Dikarya</taxon>
        <taxon>Basidiomycota</taxon>
        <taxon>Agaricomycotina</taxon>
        <taxon>Agaricomycetes</taxon>
        <taxon>Agaricomycetidae</taxon>
        <taxon>Agaricales</taxon>
        <taxon>Marasmiineae</taxon>
        <taxon>Omphalotaceae</taxon>
        <taxon>Marasmiellus</taxon>
    </lineage>
</organism>
<evidence type="ECO:0000256" key="1">
    <source>
        <dbReference type="PROSITE-ProRule" id="PRU00042"/>
    </source>
</evidence>
<dbReference type="Pfam" id="PF00096">
    <property type="entry name" value="zf-C2H2"/>
    <property type="match status" value="1"/>
</dbReference>
<evidence type="ECO:0000313" key="4">
    <source>
        <dbReference type="EMBL" id="KAK7445445.1"/>
    </source>
</evidence>
<feature type="compositionally biased region" description="Polar residues" evidence="2">
    <location>
        <begin position="274"/>
        <end position="284"/>
    </location>
</feature>
<dbReference type="SMART" id="SM00355">
    <property type="entry name" value="ZnF_C2H2"/>
    <property type="match status" value="2"/>
</dbReference>
<evidence type="ECO:0000259" key="3">
    <source>
        <dbReference type="PROSITE" id="PS50157"/>
    </source>
</evidence>
<gene>
    <name evidence="4" type="ORF">VKT23_014864</name>
</gene>
<protein>
    <recommendedName>
        <fullName evidence="3">C2H2-type domain-containing protein</fullName>
    </recommendedName>
</protein>
<accession>A0ABR1J0Q8</accession>
<dbReference type="InterPro" id="IPR013087">
    <property type="entry name" value="Znf_C2H2_type"/>
</dbReference>
<keyword evidence="1" id="KW-0862">Zinc</keyword>
<evidence type="ECO:0000313" key="5">
    <source>
        <dbReference type="Proteomes" id="UP001498398"/>
    </source>
</evidence>
<dbReference type="SUPFAM" id="SSF57667">
    <property type="entry name" value="beta-beta-alpha zinc fingers"/>
    <property type="match status" value="1"/>
</dbReference>
<sequence>MPHIFTLDDLARSKVCLEFVNQEQPPSIYWQPRVEPLSLNSSTTLSLRVNQTFVNGRPSLTMFLIHDPESTSQTQAVRHHVSSRFPFRLSNTMPKATLVPSAAAVIDSLPSNTDNAASSQENLPSASDSNFSLFAHSNTAVSTPSLDFDFPPPYPTNWPRSDAHKSPDAHSRDLPSSSTTGELDPKSDPKLLLTPDAQILQSIDRDSNNSASELFSSFDMFFGTHGGCGPSPKWPSDPSPTPSPSTSVLDFGSSEGGWSDQSDCADSVVAQDSAELTNVNRTGSVNGGRVPRRRSTNPSGGVQPRTNGTNKKRKRFQCSLCDETFSRRHDMMRHESNQHGKKQDWTCEMCRRFFSSEAMLTIHNCPALRS</sequence>
<keyword evidence="1" id="KW-0863">Zinc-finger</keyword>
<dbReference type="InterPro" id="IPR036236">
    <property type="entry name" value="Znf_C2H2_sf"/>
</dbReference>
<name>A0ABR1J0Q8_9AGAR</name>
<reference evidence="4 5" key="1">
    <citation type="submission" date="2024-01" db="EMBL/GenBank/DDBJ databases">
        <title>A draft genome for the cacao thread blight pathogen Marasmiellus scandens.</title>
        <authorList>
            <person name="Baruah I.K."/>
            <person name="Leung J."/>
            <person name="Bukari Y."/>
            <person name="Amoako-Attah I."/>
            <person name="Meinhardt L.W."/>
            <person name="Bailey B.A."/>
            <person name="Cohen S.P."/>
        </authorList>
    </citation>
    <scope>NUCLEOTIDE SEQUENCE [LARGE SCALE GENOMIC DNA]</scope>
    <source>
        <strain evidence="4 5">GH-19</strain>
    </source>
</reference>